<accession>A0A8J6E051</accession>
<keyword evidence="2 6" id="KW-0963">Cytoplasm</keyword>
<dbReference type="PANTHER" id="PTHR15588">
    <property type="entry name" value="LSM1"/>
    <property type="match status" value="1"/>
</dbReference>
<dbReference type="InterPro" id="IPR047575">
    <property type="entry name" value="Sm"/>
</dbReference>
<dbReference type="PANTHER" id="PTHR15588:SF8">
    <property type="entry name" value="U6 SNRNA-ASSOCIATED SM-LIKE PROTEIN LSM1"/>
    <property type="match status" value="1"/>
</dbReference>
<dbReference type="EMBL" id="JAHDYR010000057">
    <property type="protein sequence ID" value="KAG9391316.1"/>
    <property type="molecule type" value="Genomic_DNA"/>
</dbReference>
<dbReference type="InterPro" id="IPR001163">
    <property type="entry name" value="Sm_dom_euk/arc"/>
</dbReference>
<dbReference type="InterPro" id="IPR044642">
    <property type="entry name" value="PTHR15588"/>
</dbReference>
<dbReference type="OrthoDB" id="10263346at2759"/>
<evidence type="ECO:0000313" key="8">
    <source>
        <dbReference type="EMBL" id="KAG9391316.1"/>
    </source>
</evidence>
<evidence type="ECO:0000256" key="2">
    <source>
        <dbReference type="ARBA" id="ARBA00022490"/>
    </source>
</evidence>
<dbReference type="GO" id="GO:1990904">
    <property type="term" value="C:ribonucleoprotein complex"/>
    <property type="evidence" value="ECO:0007669"/>
    <property type="project" value="UniProtKB-KW"/>
</dbReference>
<dbReference type="InterPro" id="IPR034104">
    <property type="entry name" value="Lsm1"/>
</dbReference>
<dbReference type="Gene3D" id="2.30.30.100">
    <property type="match status" value="1"/>
</dbReference>
<evidence type="ECO:0000256" key="5">
    <source>
        <dbReference type="ARBA" id="ARBA00023274"/>
    </source>
</evidence>
<dbReference type="SUPFAM" id="SSF50182">
    <property type="entry name" value="Sm-like ribonucleoproteins"/>
    <property type="match status" value="1"/>
</dbReference>
<evidence type="ECO:0000256" key="1">
    <source>
        <dbReference type="ARBA" id="ARBA00006850"/>
    </source>
</evidence>
<evidence type="ECO:0000256" key="4">
    <source>
        <dbReference type="ARBA" id="ARBA00022884"/>
    </source>
</evidence>
<gene>
    <name evidence="6" type="primary">LSM1</name>
    <name evidence="8" type="ORF">J8273_7600</name>
</gene>
<dbReference type="GO" id="GO:1990726">
    <property type="term" value="C:Lsm1-7-Pat1 complex"/>
    <property type="evidence" value="ECO:0007669"/>
    <property type="project" value="TreeGrafter"/>
</dbReference>
<keyword evidence="9" id="KW-1185">Reference proteome</keyword>
<dbReference type="Pfam" id="PF01423">
    <property type="entry name" value="LSM"/>
    <property type="match status" value="1"/>
</dbReference>
<comment type="subunit">
    <text evidence="6">LSm subunits form a heteromer with a donut shape.</text>
</comment>
<keyword evidence="3 6" id="KW-0507">mRNA processing</keyword>
<dbReference type="InterPro" id="IPR010920">
    <property type="entry name" value="LSM_dom_sf"/>
</dbReference>
<comment type="similarity">
    <text evidence="1 6">Belongs to the snRNP Sm proteins family.</text>
</comment>
<organism evidence="8 9">
    <name type="scientific">Carpediemonas membranifera</name>
    <dbReference type="NCBI Taxonomy" id="201153"/>
    <lineage>
        <taxon>Eukaryota</taxon>
        <taxon>Metamonada</taxon>
        <taxon>Carpediemonas-like organisms</taxon>
        <taxon>Carpediemonas</taxon>
    </lineage>
</organism>
<dbReference type="Proteomes" id="UP000717585">
    <property type="component" value="Unassembled WGS sequence"/>
</dbReference>
<comment type="function">
    <text evidence="6">Probably involved with other LSm subunits in the general process of degradation of mRNAs.</text>
</comment>
<proteinExistence type="inferred from homology"/>
<dbReference type="GO" id="GO:0003729">
    <property type="term" value="F:mRNA binding"/>
    <property type="evidence" value="ECO:0007669"/>
    <property type="project" value="TreeGrafter"/>
</dbReference>
<comment type="subcellular location">
    <subcellularLocation>
        <location evidence="6">Cytoplasm</location>
    </subcellularLocation>
    <subcellularLocation>
        <location evidence="6">Cytoplasm</location>
        <location evidence="6">P-body</location>
    </subcellularLocation>
</comment>
<evidence type="ECO:0000256" key="3">
    <source>
        <dbReference type="ARBA" id="ARBA00022664"/>
    </source>
</evidence>
<evidence type="ECO:0000259" key="7">
    <source>
        <dbReference type="PROSITE" id="PS52002"/>
    </source>
</evidence>
<evidence type="ECO:0000313" key="9">
    <source>
        <dbReference type="Proteomes" id="UP000717585"/>
    </source>
</evidence>
<keyword evidence="4 6" id="KW-0694">RNA-binding</keyword>
<protein>
    <recommendedName>
        <fullName evidence="6">U6 snRNA-associated Sm-like protein LSm1</fullName>
    </recommendedName>
</protein>
<dbReference type="GO" id="GO:0000932">
    <property type="term" value="C:P-body"/>
    <property type="evidence" value="ECO:0007669"/>
    <property type="project" value="UniProtKB-SubCell"/>
</dbReference>
<dbReference type="PROSITE" id="PS52002">
    <property type="entry name" value="SM"/>
    <property type="match status" value="1"/>
</dbReference>
<feature type="domain" description="Sm" evidence="7">
    <location>
        <begin position="17"/>
        <end position="92"/>
    </location>
</feature>
<dbReference type="SMART" id="SM00651">
    <property type="entry name" value="Sm"/>
    <property type="match status" value="1"/>
</dbReference>
<evidence type="ECO:0000256" key="6">
    <source>
        <dbReference type="RuleBase" id="RU365047"/>
    </source>
</evidence>
<dbReference type="CDD" id="cd01728">
    <property type="entry name" value="LSm1"/>
    <property type="match status" value="1"/>
</dbReference>
<dbReference type="AlphaFoldDB" id="A0A8J6E051"/>
<dbReference type="GO" id="GO:0000290">
    <property type="term" value="P:deadenylation-dependent decapping of nuclear-transcribed mRNA"/>
    <property type="evidence" value="ECO:0007669"/>
    <property type="project" value="TreeGrafter"/>
</dbReference>
<sequence>MNRDRETQRTLEVNDAPGTASLVDQLDRVVLLVLFDGRTIVGILRSYDQYGSVFLDQCVERKTHNTFYCDVAVGFLMVRAENIVLIGELKEPTPSNMARIGLGALKEMQAAEQVTTTRATEFDSGFWD</sequence>
<dbReference type="GO" id="GO:0006397">
    <property type="term" value="P:mRNA processing"/>
    <property type="evidence" value="ECO:0007669"/>
    <property type="project" value="UniProtKB-UniRule"/>
</dbReference>
<comment type="caution">
    <text evidence="8">The sequence shown here is derived from an EMBL/GenBank/DDBJ whole genome shotgun (WGS) entry which is preliminary data.</text>
</comment>
<name>A0A8J6E051_9EUKA</name>
<reference evidence="8" key="1">
    <citation type="submission" date="2021-05" db="EMBL/GenBank/DDBJ databases">
        <title>A free-living protist that lacks canonical eukaryotic 1 DNA replication and segregation systems.</title>
        <authorList>
            <person name="Salas-Leiva D.E."/>
            <person name="Tromer E.C."/>
            <person name="Curtis B.A."/>
            <person name="Jerlstrom-Hultqvist J."/>
            <person name="Kolisko M."/>
            <person name="Yi Z."/>
            <person name="Salas-Leiva J.S."/>
            <person name="Gallot-Lavallee L."/>
            <person name="Kops G.J.P.L."/>
            <person name="Archibald J.M."/>
            <person name="Simpson A.G.B."/>
            <person name="Roger A.J."/>
        </authorList>
    </citation>
    <scope>NUCLEOTIDE SEQUENCE</scope>
    <source>
        <strain evidence="8">BICM</strain>
    </source>
</reference>
<keyword evidence="5 6" id="KW-0687">Ribonucleoprotein</keyword>